<name>A0A645BDQ7_9ZZZZ</name>
<dbReference type="AlphaFoldDB" id="A0A645BDQ7"/>
<dbReference type="GO" id="GO:0004072">
    <property type="term" value="F:aspartate kinase activity"/>
    <property type="evidence" value="ECO:0007669"/>
    <property type="project" value="UniProtKB-EC"/>
</dbReference>
<dbReference type="FunFam" id="3.30.2130.10:FF:000001">
    <property type="entry name" value="Bifunctional aspartokinase/homoserine dehydrogenase"/>
    <property type="match status" value="1"/>
</dbReference>
<feature type="domain" description="ACT" evidence="7">
    <location>
        <begin position="102"/>
        <end position="162"/>
    </location>
</feature>
<gene>
    <name evidence="8" type="ORF">SDC9_109649</name>
</gene>
<feature type="domain" description="ACT" evidence="7">
    <location>
        <begin position="20"/>
        <end position="96"/>
    </location>
</feature>
<reference evidence="8" key="1">
    <citation type="submission" date="2019-08" db="EMBL/GenBank/DDBJ databases">
        <authorList>
            <person name="Kucharzyk K."/>
            <person name="Murdoch R.W."/>
            <person name="Higgins S."/>
            <person name="Loffler F."/>
        </authorList>
    </citation>
    <scope>NUCLEOTIDE SEQUENCE</scope>
</reference>
<evidence type="ECO:0000259" key="7">
    <source>
        <dbReference type="PROSITE" id="PS51671"/>
    </source>
</evidence>
<dbReference type="GO" id="GO:0005829">
    <property type="term" value="C:cytosol"/>
    <property type="evidence" value="ECO:0007669"/>
    <property type="project" value="TreeGrafter"/>
</dbReference>
<dbReference type="InterPro" id="IPR054352">
    <property type="entry name" value="ACT_Aspartokinase"/>
</dbReference>
<dbReference type="GO" id="GO:0009089">
    <property type="term" value="P:lysine biosynthetic process via diaminopimelate"/>
    <property type="evidence" value="ECO:0007669"/>
    <property type="project" value="TreeGrafter"/>
</dbReference>
<dbReference type="Pfam" id="PF22468">
    <property type="entry name" value="ACT_9"/>
    <property type="match status" value="1"/>
</dbReference>
<dbReference type="InterPro" id="IPR002912">
    <property type="entry name" value="ACT_dom"/>
</dbReference>
<dbReference type="EC" id="2.7.2.4" evidence="2"/>
<comment type="caution">
    <text evidence="8">The sequence shown here is derived from an EMBL/GenBank/DDBJ whole genome shotgun (WGS) entry which is preliminary data.</text>
</comment>
<protein>
    <recommendedName>
        <fullName evidence="2">aspartate kinase</fullName>
        <ecNumber evidence="2">2.7.2.4</ecNumber>
    </recommendedName>
</protein>
<evidence type="ECO:0000256" key="1">
    <source>
        <dbReference type="ARBA" id="ARBA00010122"/>
    </source>
</evidence>
<dbReference type="SUPFAM" id="SSF55021">
    <property type="entry name" value="ACT-like"/>
    <property type="match status" value="2"/>
</dbReference>
<evidence type="ECO:0000313" key="8">
    <source>
        <dbReference type="EMBL" id="MPM62771.1"/>
    </source>
</evidence>
<dbReference type="PANTHER" id="PTHR21499">
    <property type="entry name" value="ASPARTATE KINASE"/>
    <property type="match status" value="1"/>
</dbReference>
<dbReference type="PROSITE" id="PS51671">
    <property type="entry name" value="ACT"/>
    <property type="match status" value="2"/>
</dbReference>
<dbReference type="CDD" id="cd04913">
    <property type="entry name" value="ACT_AKii-LysC-BS-like_1"/>
    <property type="match status" value="1"/>
</dbReference>
<dbReference type="GO" id="GO:0009090">
    <property type="term" value="P:homoserine biosynthetic process"/>
    <property type="evidence" value="ECO:0007669"/>
    <property type="project" value="TreeGrafter"/>
</dbReference>
<evidence type="ECO:0000256" key="6">
    <source>
        <dbReference type="ARBA" id="ARBA00022840"/>
    </source>
</evidence>
<evidence type="ECO:0000256" key="2">
    <source>
        <dbReference type="ARBA" id="ARBA00013059"/>
    </source>
</evidence>
<keyword evidence="5 8" id="KW-0418">Kinase</keyword>
<dbReference type="EMBL" id="VSSQ01019039">
    <property type="protein sequence ID" value="MPM62771.1"/>
    <property type="molecule type" value="Genomic_DNA"/>
</dbReference>
<organism evidence="8">
    <name type="scientific">bioreactor metagenome</name>
    <dbReference type="NCBI Taxonomy" id="1076179"/>
    <lineage>
        <taxon>unclassified sequences</taxon>
        <taxon>metagenomes</taxon>
        <taxon>ecological metagenomes</taxon>
    </lineage>
</organism>
<dbReference type="InterPro" id="IPR045865">
    <property type="entry name" value="ACT-like_dom_sf"/>
</dbReference>
<accession>A0A645BDQ7</accession>
<evidence type="ECO:0000256" key="3">
    <source>
        <dbReference type="ARBA" id="ARBA00022679"/>
    </source>
</evidence>
<dbReference type="GO" id="GO:0005524">
    <property type="term" value="F:ATP binding"/>
    <property type="evidence" value="ECO:0007669"/>
    <property type="project" value="UniProtKB-KW"/>
</dbReference>
<proteinExistence type="inferred from homology"/>
<keyword evidence="6" id="KW-0067">ATP-binding</keyword>
<comment type="similarity">
    <text evidence="1">Belongs to the aspartokinase family.</text>
</comment>
<evidence type="ECO:0000256" key="5">
    <source>
        <dbReference type="ARBA" id="ARBA00022777"/>
    </source>
</evidence>
<dbReference type="Gene3D" id="3.30.2130.10">
    <property type="entry name" value="VC0802-like"/>
    <property type="match status" value="1"/>
</dbReference>
<evidence type="ECO:0000256" key="4">
    <source>
        <dbReference type="ARBA" id="ARBA00022741"/>
    </source>
</evidence>
<sequence>MEEKSFAIRGVTHDADIAKIAILGVPDRPGIAFKVFSVLAKANIDVDMIVQSMRNNNDNIIDLVFTVAKTDLPKAKTIVSEVGQEIEILGIVADENVAKVSIVGAGMYGYPGIAAEMFGALAGADVNIEVISTSEISVSCLIQADKVKAAVNAIHSRFFPEM</sequence>
<keyword evidence="4" id="KW-0547">Nucleotide-binding</keyword>
<dbReference type="Pfam" id="PF01842">
    <property type="entry name" value="ACT"/>
    <property type="match status" value="1"/>
</dbReference>
<dbReference type="CDD" id="cd04923">
    <property type="entry name" value="ACT_AK-LysC-DapG-like_2"/>
    <property type="match status" value="1"/>
</dbReference>
<keyword evidence="3 8" id="KW-0808">Transferase</keyword>
<dbReference type="PANTHER" id="PTHR21499:SF3">
    <property type="entry name" value="ASPARTOKINASE"/>
    <property type="match status" value="1"/>
</dbReference>